<comment type="caution">
    <text evidence="2">The sequence shown here is derived from an EMBL/GenBank/DDBJ whole genome shotgun (WGS) entry which is preliminary data.</text>
</comment>
<protein>
    <submittedName>
        <fullName evidence="2">Uncharacterized protein</fullName>
    </submittedName>
</protein>
<organism evidence="2 3">
    <name type="scientific">Penicillium nordicum</name>
    <dbReference type="NCBI Taxonomy" id="229535"/>
    <lineage>
        <taxon>Eukaryota</taxon>
        <taxon>Fungi</taxon>
        <taxon>Dikarya</taxon>
        <taxon>Ascomycota</taxon>
        <taxon>Pezizomycotina</taxon>
        <taxon>Eurotiomycetes</taxon>
        <taxon>Eurotiomycetidae</taxon>
        <taxon>Eurotiales</taxon>
        <taxon>Aspergillaceae</taxon>
        <taxon>Penicillium</taxon>
    </lineage>
</organism>
<dbReference type="Proteomes" id="UP000037696">
    <property type="component" value="Unassembled WGS sequence"/>
</dbReference>
<evidence type="ECO:0000313" key="3">
    <source>
        <dbReference type="Proteomes" id="UP000037696"/>
    </source>
</evidence>
<sequence length="119" mass="13699">MSLVICFDCRATLLPNFHERNKKDRNPSRHRGEAKGEEIRNEIGGCGPGNGIEYPTRKRLLLRQRVHWCYCQSARLHTWIYMVLYHGDHVTSSTGYTIQKCILQLVIITAQIVEIAGFV</sequence>
<feature type="compositionally biased region" description="Basic and acidic residues" evidence="1">
    <location>
        <begin position="20"/>
        <end position="41"/>
    </location>
</feature>
<reference evidence="2 3" key="1">
    <citation type="submission" date="2015-08" db="EMBL/GenBank/DDBJ databases">
        <title>Genome sequencing of Penicillium nordicum.</title>
        <authorList>
            <person name="Nguyen H.D."/>
            <person name="Seifert K.A."/>
        </authorList>
    </citation>
    <scope>NUCLEOTIDE SEQUENCE [LARGE SCALE GENOMIC DNA]</scope>
    <source>
        <strain evidence="2 3">DAOMC 185683</strain>
    </source>
</reference>
<accession>A0A0M9W9Y1</accession>
<feature type="region of interest" description="Disordered" evidence="1">
    <location>
        <begin position="20"/>
        <end position="42"/>
    </location>
</feature>
<name>A0A0M9W9Y1_9EURO</name>
<dbReference type="AlphaFoldDB" id="A0A0M9W9Y1"/>
<gene>
    <name evidence="2" type="ORF">ACN38_g12349</name>
</gene>
<evidence type="ECO:0000313" key="2">
    <source>
        <dbReference type="EMBL" id="KOS36882.1"/>
    </source>
</evidence>
<proteinExistence type="predicted"/>
<evidence type="ECO:0000256" key="1">
    <source>
        <dbReference type="SAM" id="MobiDB-lite"/>
    </source>
</evidence>
<keyword evidence="3" id="KW-1185">Reference proteome</keyword>
<dbReference type="EMBL" id="LHQQ01000377">
    <property type="protein sequence ID" value="KOS36882.1"/>
    <property type="molecule type" value="Genomic_DNA"/>
</dbReference>
<feature type="non-terminal residue" evidence="2">
    <location>
        <position position="119"/>
    </location>
</feature>